<organism evidence="6 7">
    <name type="scientific">Neorhizobium galegae bv. orientalis str. HAMBI 540</name>
    <dbReference type="NCBI Taxonomy" id="1028800"/>
    <lineage>
        <taxon>Bacteria</taxon>
        <taxon>Pseudomonadati</taxon>
        <taxon>Pseudomonadota</taxon>
        <taxon>Alphaproteobacteria</taxon>
        <taxon>Hyphomicrobiales</taxon>
        <taxon>Rhizobiaceae</taxon>
        <taxon>Rhizobium/Agrobacterium group</taxon>
        <taxon>Neorhizobium</taxon>
    </lineage>
</organism>
<evidence type="ECO:0000313" key="7">
    <source>
        <dbReference type="Proteomes" id="UP000028181"/>
    </source>
</evidence>
<evidence type="ECO:0000259" key="5">
    <source>
        <dbReference type="PROSITE" id="PS51063"/>
    </source>
</evidence>
<dbReference type="Gene3D" id="1.10.10.10">
    <property type="entry name" value="Winged helix-like DNA-binding domain superfamily/Winged helix DNA-binding domain"/>
    <property type="match status" value="1"/>
</dbReference>
<dbReference type="InterPro" id="IPR000595">
    <property type="entry name" value="cNMP-bd_dom"/>
</dbReference>
<dbReference type="PROSITE" id="PS51063">
    <property type="entry name" value="HTH_CRP_2"/>
    <property type="match status" value="1"/>
</dbReference>
<keyword evidence="1" id="KW-0805">Transcription regulation</keyword>
<evidence type="ECO:0000256" key="3">
    <source>
        <dbReference type="ARBA" id="ARBA00023163"/>
    </source>
</evidence>
<proteinExistence type="predicted"/>
<dbReference type="Proteomes" id="UP000028181">
    <property type="component" value="Chromosome I"/>
</dbReference>
<dbReference type="GO" id="GO:0003700">
    <property type="term" value="F:DNA-binding transcription factor activity"/>
    <property type="evidence" value="ECO:0007669"/>
    <property type="project" value="InterPro"/>
</dbReference>
<dbReference type="AlphaFoldDB" id="A0A068SVG6"/>
<protein>
    <submittedName>
        <fullName evidence="6">Nitrogen fixation regulation protein FixK</fullName>
    </submittedName>
</protein>
<keyword evidence="3" id="KW-0804">Transcription</keyword>
<dbReference type="InterPro" id="IPR036388">
    <property type="entry name" value="WH-like_DNA-bd_sf"/>
</dbReference>
<feature type="domain" description="HTH crp-type" evidence="5">
    <location>
        <begin position="146"/>
        <end position="223"/>
    </location>
</feature>
<dbReference type="InterPro" id="IPR050397">
    <property type="entry name" value="Env_Response_Regulators"/>
</dbReference>
<dbReference type="OrthoDB" id="667966at2"/>
<sequence length="251" mass="28088">MFLTDYAKTFNAAAARPLDEPDCLHSLFAKQPVEYLAAGQPLFFEGDEARHIFEVIEGTLRVFRIISEGRRVITGFLHAGDVIGVSLRDNYIYTAEAITAAKVRRLSRRQFEAAVINSESLRPKVFARVCDEMAAAQDQMVLLSSKSAEERICTFLLKYLKRAMAEGNAQPIVELSMSRQDMADYLGLTIETVSRTITRLIGKGVLNVLDPAARHSIRIERPGMLAQLAGDDDDCGDMRRDLIALGERRRH</sequence>
<dbReference type="SMART" id="SM00419">
    <property type="entry name" value="HTH_CRP"/>
    <property type="match status" value="1"/>
</dbReference>
<dbReference type="SUPFAM" id="SSF51206">
    <property type="entry name" value="cAMP-binding domain-like"/>
    <property type="match status" value="1"/>
</dbReference>
<reference evidence="7" key="1">
    <citation type="journal article" date="2014" name="BMC Genomics">
        <title>Genome sequencing of two Neorhizobium galegae strains reveals a noeT gene responsible for the unusual acetylation of the nodulation factors.</title>
        <authorList>
            <person name="Osterman J."/>
            <person name="Marsh J."/>
            <person name="Laine P.K."/>
            <person name="Zeng Z."/>
            <person name="Alatalo E."/>
            <person name="Sullivan J.T."/>
            <person name="Young J.P."/>
            <person name="Thomas-Oates J."/>
            <person name="Paulin L."/>
            <person name="Lindstrom K."/>
        </authorList>
    </citation>
    <scope>NUCLEOTIDE SEQUENCE [LARGE SCALE GENOMIC DNA]</scope>
    <source>
        <strain evidence="7">HAMBI 540</strain>
    </source>
</reference>
<evidence type="ECO:0000259" key="4">
    <source>
        <dbReference type="PROSITE" id="PS50042"/>
    </source>
</evidence>
<dbReference type="Pfam" id="PF13545">
    <property type="entry name" value="HTH_Crp_2"/>
    <property type="match status" value="1"/>
</dbReference>
<dbReference type="CDD" id="cd00092">
    <property type="entry name" value="HTH_CRP"/>
    <property type="match status" value="1"/>
</dbReference>
<dbReference type="SMART" id="SM00100">
    <property type="entry name" value="cNMP"/>
    <property type="match status" value="1"/>
</dbReference>
<dbReference type="PROSITE" id="PS50042">
    <property type="entry name" value="CNMP_BINDING_3"/>
    <property type="match status" value="1"/>
</dbReference>
<dbReference type="PATRIC" id="fig|1028800.3.peg.4199"/>
<keyword evidence="7" id="KW-1185">Reference proteome</keyword>
<dbReference type="GeneID" id="24259371"/>
<dbReference type="PANTHER" id="PTHR24567:SF75">
    <property type="entry name" value="FUMARATE AND NITRATE REDUCTION REGULATORY PROTEIN"/>
    <property type="match status" value="1"/>
</dbReference>
<dbReference type="PANTHER" id="PTHR24567">
    <property type="entry name" value="CRP FAMILY TRANSCRIPTIONAL REGULATORY PROTEIN"/>
    <property type="match status" value="1"/>
</dbReference>
<dbReference type="EMBL" id="HG938353">
    <property type="protein sequence ID" value="CDN50287.1"/>
    <property type="molecule type" value="Genomic_DNA"/>
</dbReference>
<dbReference type="InterPro" id="IPR018490">
    <property type="entry name" value="cNMP-bd_dom_sf"/>
</dbReference>
<dbReference type="InterPro" id="IPR036390">
    <property type="entry name" value="WH_DNA-bd_sf"/>
</dbReference>
<dbReference type="GO" id="GO:0005829">
    <property type="term" value="C:cytosol"/>
    <property type="evidence" value="ECO:0007669"/>
    <property type="project" value="TreeGrafter"/>
</dbReference>
<evidence type="ECO:0000256" key="2">
    <source>
        <dbReference type="ARBA" id="ARBA00023125"/>
    </source>
</evidence>
<name>A0A068SVG6_NEOGA</name>
<dbReference type="Gene3D" id="2.60.120.10">
    <property type="entry name" value="Jelly Rolls"/>
    <property type="match status" value="1"/>
</dbReference>
<dbReference type="KEGG" id="ngg:RG540_CH41440"/>
<evidence type="ECO:0000256" key="1">
    <source>
        <dbReference type="ARBA" id="ARBA00023015"/>
    </source>
</evidence>
<feature type="domain" description="Cyclic nucleotide-binding" evidence="4">
    <location>
        <begin position="14"/>
        <end position="84"/>
    </location>
</feature>
<dbReference type="GO" id="GO:0003677">
    <property type="term" value="F:DNA binding"/>
    <property type="evidence" value="ECO:0007669"/>
    <property type="project" value="UniProtKB-KW"/>
</dbReference>
<dbReference type="RefSeq" id="WP_038591804.1">
    <property type="nucleotide sequence ID" value="NZ_HG938353.1"/>
</dbReference>
<gene>
    <name evidence="6" type="primary">fixK</name>
    <name evidence="6" type="ORF">RG540_CH41440</name>
</gene>
<dbReference type="InterPro" id="IPR012318">
    <property type="entry name" value="HTH_CRP"/>
</dbReference>
<dbReference type="HOGENOM" id="CLU_075053_0_1_5"/>
<dbReference type="eggNOG" id="COG0664">
    <property type="taxonomic scope" value="Bacteria"/>
</dbReference>
<keyword evidence="2" id="KW-0238">DNA-binding</keyword>
<evidence type="ECO:0000313" key="6">
    <source>
        <dbReference type="EMBL" id="CDN50287.1"/>
    </source>
</evidence>
<accession>A0A068SVG6</accession>
<dbReference type="SUPFAM" id="SSF46785">
    <property type="entry name" value="Winged helix' DNA-binding domain"/>
    <property type="match status" value="1"/>
</dbReference>
<dbReference type="PRINTS" id="PR00034">
    <property type="entry name" value="HTHCRP"/>
</dbReference>
<dbReference type="PROSITE" id="PS00042">
    <property type="entry name" value="HTH_CRP_1"/>
    <property type="match status" value="1"/>
</dbReference>
<dbReference type="InterPro" id="IPR014710">
    <property type="entry name" value="RmlC-like_jellyroll"/>
</dbReference>
<dbReference type="Pfam" id="PF00027">
    <property type="entry name" value="cNMP_binding"/>
    <property type="match status" value="1"/>
</dbReference>
<dbReference type="InterPro" id="IPR018335">
    <property type="entry name" value="Tscrpt_reg_HTH_Crp-type_CS"/>
</dbReference>
<dbReference type="CDD" id="cd00038">
    <property type="entry name" value="CAP_ED"/>
    <property type="match status" value="1"/>
</dbReference>